<dbReference type="OrthoDB" id="649979at2"/>
<dbReference type="PANTHER" id="PTHR44068:SF11">
    <property type="entry name" value="GERANYL DIPHOSPHATE 2-C-METHYLTRANSFERASE"/>
    <property type="match status" value="1"/>
</dbReference>
<evidence type="ECO:0000313" key="3">
    <source>
        <dbReference type="EMBL" id="AUB83860.1"/>
    </source>
</evidence>
<dbReference type="InterPro" id="IPR029063">
    <property type="entry name" value="SAM-dependent_MTases_sf"/>
</dbReference>
<organism evidence="3 4">
    <name type="scientific">Candidatus Thiodictyon syntrophicum</name>
    <dbReference type="NCBI Taxonomy" id="1166950"/>
    <lineage>
        <taxon>Bacteria</taxon>
        <taxon>Pseudomonadati</taxon>
        <taxon>Pseudomonadota</taxon>
        <taxon>Gammaproteobacteria</taxon>
        <taxon>Chromatiales</taxon>
        <taxon>Chromatiaceae</taxon>
        <taxon>Thiodictyon</taxon>
    </lineage>
</organism>
<protein>
    <recommendedName>
        <fullName evidence="2">Methyltransferase type 11 domain-containing protein</fullName>
    </recommendedName>
</protein>
<dbReference type="Proteomes" id="UP000232638">
    <property type="component" value="Chromosome"/>
</dbReference>
<keyword evidence="1" id="KW-0808">Transferase</keyword>
<evidence type="ECO:0000313" key="4">
    <source>
        <dbReference type="Proteomes" id="UP000232638"/>
    </source>
</evidence>
<dbReference type="RefSeq" id="WP_100921534.1">
    <property type="nucleotide sequence ID" value="NZ_CP020370.1"/>
</dbReference>
<keyword evidence="4" id="KW-1185">Reference proteome</keyword>
<dbReference type="SUPFAM" id="SSF53335">
    <property type="entry name" value="S-adenosyl-L-methionine-dependent methyltransferases"/>
    <property type="match status" value="1"/>
</dbReference>
<sequence length="316" mass="35967">MKTGLTLGSAAPITFAKPEQLPSDSQEARQWQDANRSFWEKHPMRYDWNKEVGHEPFTVSFYKEIDMRFFSNAHEYMPWRKIPFDALISFDGLKQKNVLEIGVGSGSHAQLLATHSGSFTGIDLTRYAVKSTSERFRLFDIPGNIFQMDAEKMSFADSTFDFVWSWGVIHHSADTQKIVCEIFRVLKPGGEATLMVYHRGWWNYYILHGLLHGIVLGDLFRSWSLSKAVQNSTDGAIARYYTLASWHSLIQGAGLKVKNASVKGQKSDLFPLPQGKLKSSLMRIVPDRFTRFLTNQCRMGQFLISTIVKPREDVAG</sequence>
<dbReference type="CDD" id="cd02440">
    <property type="entry name" value="AdoMet_MTases"/>
    <property type="match status" value="1"/>
</dbReference>
<name>A0A2K8UE54_9GAMM</name>
<dbReference type="GO" id="GO:0008757">
    <property type="term" value="F:S-adenosylmethionine-dependent methyltransferase activity"/>
    <property type="evidence" value="ECO:0007669"/>
    <property type="project" value="InterPro"/>
</dbReference>
<dbReference type="KEGG" id="tsy:THSYN_24885"/>
<gene>
    <name evidence="3" type="ORF">THSYN_24885</name>
</gene>
<dbReference type="EMBL" id="CP020370">
    <property type="protein sequence ID" value="AUB83860.1"/>
    <property type="molecule type" value="Genomic_DNA"/>
</dbReference>
<dbReference type="InterPro" id="IPR013216">
    <property type="entry name" value="Methyltransf_11"/>
</dbReference>
<proteinExistence type="predicted"/>
<dbReference type="PANTHER" id="PTHR44068">
    <property type="entry name" value="ZGC:194242"/>
    <property type="match status" value="1"/>
</dbReference>
<accession>A0A2K8UE54</accession>
<feature type="domain" description="Methyltransferase type 11" evidence="2">
    <location>
        <begin position="99"/>
        <end position="191"/>
    </location>
</feature>
<dbReference type="Pfam" id="PF08241">
    <property type="entry name" value="Methyltransf_11"/>
    <property type="match status" value="1"/>
</dbReference>
<dbReference type="InterPro" id="IPR050447">
    <property type="entry name" value="Erg6_SMT_methyltransf"/>
</dbReference>
<evidence type="ECO:0000259" key="2">
    <source>
        <dbReference type="Pfam" id="PF08241"/>
    </source>
</evidence>
<reference evidence="3" key="1">
    <citation type="submission" date="2017-03" db="EMBL/GenBank/DDBJ databases">
        <title>Complete genome sequence of Candidatus 'Thiodictyon syntrophicum' sp. nov. strain Cad16T, a photolithoautotroph purple sulfur bacterium isolated from an alpine meromictic lake.</title>
        <authorList>
            <person name="Luedin S.M."/>
            <person name="Pothier J.F."/>
            <person name="Danza F."/>
            <person name="Storelli N."/>
            <person name="Wittwer M."/>
            <person name="Tonolla M."/>
        </authorList>
    </citation>
    <scope>NUCLEOTIDE SEQUENCE [LARGE SCALE GENOMIC DNA]</scope>
    <source>
        <strain evidence="3">Cad16T</strain>
    </source>
</reference>
<dbReference type="Gene3D" id="3.40.50.150">
    <property type="entry name" value="Vaccinia Virus protein VP39"/>
    <property type="match status" value="1"/>
</dbReference>
<evidence type="ECO:0000256" key="1">
    <source>
        <dbReference type="ARBA" id="ARBA00022679"/>
    </source>
</evidence>
<dbReference type="AlphaFoldDB" id="A0A2K8UE54"/>